<accession>A0A495S6V5</accession>
<dbReference type="EMBL" id="RBXA01000001">
    <property type="protein sequence ID" value="RKS94896.1"/>
    <property type="molecule type" value="Genomic_DNA"/>
</dbReference>
<dbReference type="AlphaFoldDB" id="A0A495S6V5"/>
<dbReference type="RefSeq" id="WP_121364113.1">
    <property type="nucleotide sequence ID" value="NZ_RBXA01000001.1"/>
</dbReference>
<sequence>MGNIRSYLQLSEKALKIDEVYLSPDSFLSTYFELEPLEKKSFLSHFIINNNPYIFKSVPILYQQIIQYLAQELELENADIKLIGSAKTGFSISPNPDYGKPFSGKSDLDFTIFNEALFNKLKIEFNLWANQYENQNLVPKESEKKYWNDNLTIVRKNLDRGFIDTYKIPNRSIFPLTMKINNCLFLISFKLNEIHGINSSKASLRVYKNEQLFLNQLKLNTEYILKSL</sequence>
<dbReference type="Proteomes" id="UP000280091">
    <property type="component" value="Unassembled WGS sequence"/>
</dbReference>
<dbReference type="OrthoDB" id="9153320at2"/>
<comment type="caution">
    <text evidence="1">The sequence shown here is derived from an EMBL/GenBank/DDBJ whole genome shotgun (WGS) entry which is preliminary data.</text>
</comment>
<protein>
    <submittedName>
        <fullName evidence="1">Uncharacterized protein</fullName>
    </submittedName>
</protein>
<name>A0A495S6V5_9FLAO</name>
<keyword evidence="2" id="KW-1185">Reference proteome</keyword>
<gene>
    <name evidence="1" type="ORF">BC952_0530</name>
</gene>
<evidence type="ECO:0000313" key="2">
    <source>
        <dbReference type="Proteomes" id="UP000280091"/>
    </source>
</evidence>
<evidence type="ECO:0000313" key="1">
    <source>
        <dbReference type="EMBL" id="RKS94896.1"/>
    </source>
</evidence>
<proteinExistence type="predicted"/>
<reference evidence="1 2" key="1">
    <citation type="submission" date="2018-10" db="EMBL/GenBank/DDBJ databases">
        <title>Genomic Encyclopedia of Archaeal and Bacterial Type Strains, Phase II (KMG-II): from individual species to whole genera.</title>
        <authorList>
            <person name="Goeker M."/>
        </authorList>
    </citation>
    <scope>NUCLEOTIDE SEQUENCE [LARGE SCALE GENOMIC DNA]</scope>
    <source>
        <strain evidence="1 2">DSM 15094</strain>
    </source>
</reference>
<organism evidence="1 2">
    <name type="scientific">Flavobacterium limicola</name>
    <dbReference type="NCBI Taxonomy" id="180441"/>
    <lineage>
        <taxon>Bacteria</taxon>
        <taxon>Pseudomonadati</taxon>
        <taxon>Bacteroidota</taxon>
        <taxon>Flavobacteriia</taxon>
        <taxon>Flavobacteriales</taxon>
        <taxon>Flavobacteriaceae</taxon>
        <taxon>Flavobacterium</taxon>
    </lineage>
</organism>